<evidence type="ECO:0000313" key="2">
    <source>
        <dbReference type="Proteomes" id="UP000008142"/>
    </source>
</evidence>
<gene>
    <name evidence="1" type="ORF">HCEG_04051</name>
</gene>
<dbReference type="STRING" id="544711.F0UEV6"/>
<dbReference type="VEuPathDB" id="FungiDB:I7I53_03530"/>
<dbReference type="HOGENOM" id="CLU_921239_0_0_1"/>
<dbReference type="EMBL" id="DS990638">
    <property type="protein sequence ID" value="EGC44836.1"/>
    <property type="molecule type" value="Genomic_DNA"/>
</dbReference>
<dbReference type="OMA" id="WVYLEPA"/>
<dbReference type="OrthoDB" id="412018at2759"/>
<sequence>MLWTFGHRPSCPENMVNVSSVHPLIQVEAHQSPSSEMAALSFPFTQRGGLAGENIVSQQPNAYQLASPLSEAWVYLEPANQALGPRPLNPHPNCDIHWWQLQGVTTNFDNQALGAMTLSLLGSYPDKLHFYYTCEFFVRNPYSSELIEGQGVSLVVLPEYHLTGLVPDCPAFVSPRFKSVGLGGSKSFGHQTGTLVTTDPNSLIRKRHSNYGCRSVDISISSGTFAKRRPATHEPQGSSCYSVIKTPLGQILRSLVGITGMDVKKNEIVEYQSPTFPYMDLKYASMNIFKRNSRKSATHAEL</sequence>
<reference evidence="2" key="1">
    <citation type="submission" date="2008-07" db="EMBL/GenBank/DDBJ databases">
        <title>Annotation of Ajellomyces capsulatus strain H88.</title>
        <authorList>
            <person name="Champion M."/>
            <person name="Cuomo C."/>
            <person name="Ma L.-J."/>
            <person name="Henn M.R."/>
            <person name="Sil A."/>
            <person name="Goldman B."/>
            <person name="Young S.K."/>
            <person name="Kodira C.D."/>
            <person name="Zeng Q."/>
            <person name="Koehrsen M."/>
            <person name="Alvarado L."/>
            <person name="Berlin A."/>
            <person name="Borenstein D."/>
            <person name="Chen Z."/>
            <person name="Engels R."/>
            <person name="Freedman E."/>
            <person name="Gellesch M."/>
            <person name="Goldberg J."/>
            <person name="Griggs A."/>
            <person name="Gujja S."/>
            <person name="Heiman D."/>
            <person name="Hepburn T."/>
            <person name="Howarth C."/>
            <person name="Jen D."/>
            <person name="Larson L."/>
            <person name="Lewis B."/>
            <person name="Mehta T."/>
            <person name="Park D."/>
            <person name="Pearson M."/>
            <person name="Roberts A."/>
            <person name="Saif S."/>
            <person name="Shea T."/>
            <person name="Shenoy N."/>
            <person name="Sisk P."/>
            <person name="Stolte C."/>
            <person name="Sykes S."/>
            <person name="Walk T."/>
            <person name="White J."/>
            <person name="Yandava C."/>
            <person name="Klein B."/>
            <person name="McEwen J.G."/>
            <person name="Puccia R."/>
            <person name="Goldman G.H."/>
            <person name="Felipe M.S."/>
            <person name="Nino-Vega G."/>
            <person name="San-Blas G."/>
            <person name="Taylor J."/>
            <person name="Mendoza L."/>
            <person name="Galagan J."/>
            <person name="Nusbaum C."/>
            <person name="Birren B."/>
        </authorList>
    </citation>
    <scope>NUCLEOTIDE SEQUENCE [LARGE SCALE GENOMIC DNA]</scope>
    <source>
        <strain evidence="2">H88</strain>
    </source>
</reference>
<dbReference type="Proteomes" id="UP000008142">
    <property type="component" value="Unassembled WGS sequence"/>
</dbReference>
<dbReference type="AlphaFoldDB" id="F0UEV6"/>
<organism evidence="2">
    <name type="scientific">Ajellomyces capsulatus (strain H88)</name>
    <name type="common">Darling's disease fungus</name>
    <name type="synonym">Histoplasma capsulatum</name>
    <dbReference type="NCBI Taxonomy" id="544711"/>
    <lineage>
        <taxon>Eukaryota</taxon>
        <taxon>Fungi</taxon>
        <taxon>Dikarya</taxon>
        <taxon>Ascomycota</taxon>
        <taxon>Pezizomycotina</taxon>
        <taxon>Eurotiomycetes</taxon>
        <taxon>Eurotiomycetidae</taxon>
        <taxon>Onygenales</taxon>
        <taxon>Ajellomycetaceae</taxon>
        <taxon>Histoplasma</taxon>
    </lineage>
</organism>
<proteinExistence type="predicted"/>
<name>F0UEV6_AJEC8</name>
<accession>F0UEV6</accession>
<evidence type="ECO:0000313" key="1">
    <source>
        <dbReference type="EMBL" id="EGC44836.1"/>
    </source>
</evidence>
<protein>
    <submittedName>
        <fullName evidence="1">Uncharacterized protein</fullName>
    </submittedName>
</protein>